<keyword evidence="3" id="KW-1185">Reference proteome</keyword>
<sequence length="85" mass="9838">ALGIWRRTHGADRQAWVAPILFVAGLLFLFKLIAIWNTLKTGQWQFTYTPAYWADFLFPVLLFSLCLALGHRRWPGSISRLARYA</sequence>
<feature type="transmembrane region" description="Helical" evidence="1">
    <location>
        <begin position="51"/>
        <end position="70"/>
    </location>
</feature>
<evidence type="ECO:0000256" key="1">
    <source>
        <dbReference type="SAM" id="Phobius"/>
    </source>
</evidence>
<accession>A0AAW7YWM7</accession>
<organism evidence="2 3">
    <name type="scientific">Staphylococcus pasteuri_A</name>
    <dbReference type="NCBI Taxonomy" id="3062664"/>
    <lineage>
        <taxon>Bacteria</taxon>
        <taxon>Bacillati</taxon>
        <taxon>Bacillota</taxon>
        <taxon>Bacilli</taxon>
        <taxon>Bacillales</taxon>
        <taxon>Staphylococcaceae</taxon>
        <taxon>Staphylococcus</taxon>
    </lineage>
</organism>
<feature type="transmembrane region" description="Helical" evidence="1">
    <location>
        <begin position="16"/>
        <end position="39"/>
    </location>
</feature>
<comment type="caution">
    <text evidence="2">The sequence shown here is derived from an EMBL/GenBank/DDBJ whole genome shotgun (WGS) entry which is preliminary data.</text>
</comment>
<dbReference type="EMBL" id="JAUOQO010000571">
    <property type="protein sequence ID" value="MDO6575367.1"/>
    <property type="molecule type" value="Genomic_DNA"/>
</dbReference>
<dbReference type="AlphaFoldDB" id="A0AAW7YWM7"/>
<dbReference type="Proteomes" id="UP001170310">
    <property type="component" value="Unassembled WGS sequence"/>
</dbReference>
<protein>
    <submittedName>
        <fullName evidence="2">Uncharacterized protein</fullName>
    </submittedName>
</protein>
<gene>
    <name evidence="2" type="ORF">Q4528_14720</name>
</gene>
<proteinExistence type="predicted"/>
<feature type="non-terminal residue" evidence="2">
    <location>
        <position position="1"/>
    </location>
</feature>
<keyword evidence="1" id="KW-0472">Membrane</keyword>
<feature type="non-terminal residue" evidence="2">
    <location>
        <position position="85"/>
    </location>
</feature>
<evidence type="ECO:0000313" key="3">
    <source>
        <dbReference type="Proteomes" id="UP001170310"/>
    </source>
</evidence>
<evidence type="ECO:0000313" key="2">
    <source>
        <dbReference type="EMBL" id="MDO6575367.1"/>
    </source>
</evidence>
<keyword evidence="1" id="KW-0812">Transmembrane</keyword>
<name>A0AAW7YWM7_9STAP</name>
<reference evidence="2" key="1">
    <citation type="submission" date="2023-07" db="EMBL/GenBank/DDBJ databases">
        <title>Genome content predicts the carbon catabolic preferences of heterotrophic bacteria.</title>
        <authorList>
            <person name="Gralka M."/>
        </authorList>
    </citation>
    <scope>NUCLEOTIDE SEQUENCE</scope>
    <source>
        <strain evidence="2">E2R20</strain>
    </source>
</reference>
<keyword evidence="1" id="KW-1133">Transmembrane helix</keyword>